<dbReference type="SUPFAM" id="SSF51395">
    <property type="entry name" value="FMN-linked oxidoreductases"/>
    <property type="match status" value="1"/>
</dbReference>
<dbReference type="InParanoid" id="A0A2J6TBZ4"/>
<dbReference type="Proteomes" id="UP000235371">
    <property type="component" value="Unassembled WGS sequence"/>
</dbReference>
<dbReference type="CDD" id="cd02933">
    <property type="entry name" value="OYE_like_FMN"/>
    <property type="match status" value="1"/>
</dbReference>
<protein>
    <submittedName>
        <fullName evidence="3">FMN-linked oxidoreductase</fullName>
    </submittedName>
</protein>
<name>A0A2J6TBZ4_9HELO</name>
<accession>A0A2J6TBZ4</accession>
<dbReference type="GeneID" id="36592894"/>
<dbReference type="InterPro" id="IPR013785">
    <property type="entry name" value="Aldolase_TIM"/>
</dbReference>
<evidence type="ECO:0000259" key="2">
    <source>
        <dbReference type="Pfam" id="PF00724"/>
    </source>
</evidence>
<dbReference type="STRING" id="1095630.A0A2J6TBZ4"/>
<feature type="region of interest" description="Disordered" evidence="1">
    <location>
        <begin position="358"/>
        <end position="378"/>
    </location>
</feature>
<proteinExistence type="predicted"/>
<gene>
    <name evidence="3" type="ORF">K444DRAFT_643067</name>
</gene>
<evidence type="ECO:0000313" key="4">
    <source>
        <dbReference type="Proteomes" id="UP000235371"/>
    </source>
</evidence>
<dbReference type="PANTHER" id="PTHR22893:SF91">
    <property type="entry name" value="NADPH DEHYDROGENASE 2-RELATED"/>
    <property type="match status" value="1"/>
</dbReference>
<evidence type="ECO:0000313" key="3">
    <source>
        <dbReference type="EMBL" id="PMD60545.1"/>
    </source>
</evidence>
<dbReference type="OrthoDB" id="276546at2759"/>
<dbReference type="GO" id="GO:0016491">
    <property type="term" value="F:oxidoreductase activity"/>
    <property type="evidence" value="ECO:0007669"/>
    <property type="project" value="InterPro"/>
</dbReference>
<reference evidence="3 4" key="1">
    <citation type="submission" date="2016-04" db="EMBL/GenBank/DDBJ databases">
        <title>A degradative enzymes factory behind the ericoid mycorrhizal symbiosis.</title>
        <authorList>
            <consortium name="DOE Joint Genome Institute"/>
            <person name="Martino E."/>
            <person name="Morin E."/>
            <person name="Grelet G."/>
            <person name="Kuo A."/>
            <person name="Kohler A."/>
            <person name="Daghino S."/>
            <person name="Barry K."/>
            <person name="Choi C."/>
            <person name="Cichocki N."/>
            <person name="Clum A."/>
            <person name="Copeland A."/>
            <person name="Hainaut M."/>
            <person name="Haridas S."/>
            <person name="Labutti K."/>
            <person name="Lindquist E."/>
            <person name="Lipzen A."/>
            <person name="Khouja H.-R."/>
            <person name="Murat C."/>
            <person name="Ohm R."/>
            <person name="Olson A."/>
            <person name="Spatafora J."/>
            <person name="Veneault-Fourrey C."/>
            <person name="Henrissat B."/>
            <person name="Grigoriev I."/>
            <person name="Martin F."/>
            <person name="Perotto S."/>
        </authorList>
    </citation>
    <scope>NUCLEOTIDE SEQUENCE [LARGE SCALE GENOMIC DNA]</scope>
    <source>
        <strain evidence="3 4">E</strain>
    </source>
</reference>
<dbReference type="AlphaFoldDB" id="A0A2J6TBZ4"/>
<dbReference type="Pfam" id="PF00724">
    <property type="entry name" value="Oxidored_FMN"/>
    <property type="match status" value="1"/>
</dbReference>
<sequence length="378" mass="41842">MALFQPIQVGDMRLSHRAVMSPVTLFACNSRGEHYELGAKYYGQRASTKGTMIITEGTYIAKRAIGWYNVPGIWTGGQIAGWKGVVDTVHERGSYIVLQILATGRGLEPKMINNAPDFDYVGASDIPMPGYSTNPRPLTIPEIKEYVDLFAVAAQNAVFRAGFDAVEIHCANGYLIDQFLQTTSNHRTDVYGGSIENRIHFASEVIAAVVAGIGPRKVGIRVSPWATFWGMGMKDPAPTFMELISRVRDLYPELAYLHVVEPCVNGFKPREVQPGESNDFLRNIWGSRPLISTGGYDRDVAISTAKEKGGLIGFGRYFVANPDLPVRLKKKIRLAYPDTSKFFDKECEVGYTDYPFAEEEQAPASASDEEPTEEQCCD</sequence>
<dbReference type="GO" id="GO:0010181">
    <property type="term" value="F:FMN binding"/>
    <property type="evidence" value="ECO:0007669"/>
    <property type="project" value="InterPro"/>
</dbReference>
<evidence type="ECO:0000256" key="1">
    <source>
        <dbReference type="SAM" id="MobiDB-lite"/>
    </source>
</evidence>
<feature type="domain" description="NADH:flavin oxidoreductase/NADH oxidase N-terminal" evidence="2">
    <location>
        <begin position="3"/>
        <end position="333"/>
    </location>
</feature>
<dbReference type="EMBL" id="KZ613790">
    <property type="protein sequence ID" value="PMD60545.1"/>
    <property type="molecule type" value="Genomic_DNA"/>
</dbReference>
<keyword evidence="4" id="KW-1185">Reference proteome</keyword>
<organism evidence="3 4">
    <name type="scientific">Hyaloscypha bicolor E</name>
    <dbReference type="NCBI Taxonomy" id="1095630"/>
    <lineage>
        <taxon>Eukaryota</taxon>
        <taxon>Fungi</taxon>
        <taxon>Dikarya</taxon>
        <taxon>Ascomycota</taxon>
        <taxon>Pezizomycotina</taxon>
        <taxon>Leotiomycetes</taxon>
        <taxon>Helotiales</taxon>
        <taxon>Hyaloscyphaceae</taxon>
        <taxon>Hyaloscypha</taxon>
        <taxon>Hyaloscypha bicolor</taxon>
    </lineage>
</organism>
<dbReference type="PANTHER" id="PTHR22893">
    <property type="entry name" value="NADH OXIDOREDUCTASE-RELATED"/>
    <property type="match status" value="1"/>
</dbReference>
<dbReference type="InterPro" id="IPR045247">
    <property type="entry name" value="Oye-like"/>
</dbReference>
<dbReference type="InterPro" id="IPR001155">
    <property type="entry name" value="OxRdtase_FMN_N"/>
</dbReference>
<dbReference type="Gene3D" id="3.20.20.70">
    <property type="entry name" value="Aldolase class I"/>
    <property type="match status" value="1"/>
</dbReference>
<dbReference type="RefSeq" id="XP_024737449.1">
    <property type="nucleotide sequence ID" value="XM_024884817.1"/>
</dbReference>